<keyword evidence="2" id="KW-0479">Metal-binding</keyword>
<gene>
    <name evidence="4" type="ORF">BN2476_380078</name>
</gene>
<reference evidence="4" key="1">
    <citation type="submission" date="2016-12" db="EMBL/GenBank/DDBJ databases">
        <authorList>
            <person name="Moulin L."/>
        </authorList>
    </citation>
    <scope>NUCLEOTIDE SEQUENCE [LARGE SCALE GENOMIC DNA]</scope>
    <source>
        <strain evidence="4">STM 7183</strain>
    </source>
</reference>
<keyword evidence="5" id="KW-1185">Reference proteome</keyword>
<evidence type="ECO:0000256" key="1">
    <source>
        <dbReference type="ARBA" id="ARBA00010211"/>
    </source>
</evidence>
<dbReference type="GO" id="GO:0044281">
    <property type="term" value="P:small molecule metabolic process"/>
    <property type="evidence" value="ECO:0007669"/>
    <property type="project" value="UniProtKB-ARBA"/>
</dbReference>
<dbReference type="Pfam" id="PF01557">
    <property type="entry name" value="FAA_hydrolase"/>
    <property type="match status" value="1"/>
</dbReference>
<comment type="similarity">
    <text evidence="1">Belongs to the FAH family.</text>
</comment>
<evidence type="ECO:0000256" key="2">
    <source>
        <dbReference type="ARBA" id="ARBA00022723"/>
    </source>
</evidence>
<evidence type="ECO:0000313" key="5">
    <source>
        <dbReference type="Proteomes" id="UP000195569"/>
    </source>
</evidence>
<dbReference type="SUPFAM" id="SSF56529">
    <property type="entry name" value="FAH"/>
    <property type="match status" value="1"/>
</dbReference>
<dbReference type="Proteomes" id="UP000195569">
    <property type="component" value="Unassembled WGS sequence"/>
</dbReference>
<name>A0A1N7SA32_9BURK</name>
<accession>A0A1N7SA32</accession>
<dbReference type="EMBL" id="CYGY02000038">
    <property type="protein sequence ID" value="SIT44183.1"/>
    <property type="molecule type" value="Genomic_DNA"/>
</dbReference>
<dbReference type="GO" id="GO:0016787">
    <property type="term" value="F:hydrolase activity"/>
    <property type="evidence" value="ECO:0007669"/>
    <property type="project" value="UniProtKB-KW"/>
</dbReference>
<dbReference type="PANTHER" id="PTHR42796">
    <property type="entry name" value="FUMARYLACETOACETATE HYDROLASE DOMAIN-CONTAINING PROTEIN 2A-RELATED"/>
    <property type="match status" value="1"/>
</dbReference>
<dbReference type="AlphaFoldDB" id="A0A1N7SA32"/>
<protein>
    <submittedName>
        <fullName evidence="4">Fumarylacetoacetate hydrolase</fullName>
    </submittedName>
</protein>
<sequence>MTTPLVLDAKDTLPDDGFTGTLVGRAWLPPTDTTPGGPAVVVLRADGVFDISDVAPTMSSLLEHDDPVATVRKATGRLIGSLESILAGAPASTGDASGDTSAHLLAPCDLQVIKAAGVTFAGSLIERVIEEQTKGDPAGAAQIRAKIQALVGDSLASIRPDSTEARELKALLIAQGMWSQYLEVGIGPDAEVFTKAPVLSALGTGTEIGLHPKSEWNNPEPEVVLAINSRGQVLGATLGNDVNLRDFEGRSALLLGKAKDNNGSTAIGPFLRLFDESFSIDHVRQAEIGLRVEGEDGFVLVGTSSMNQITRDPLDLVAQTIGAIHQYPDGAMLFLGTLFAPVEDRDAPGGGFTHKEGDIVRIATPSLGTLVNRVGRSDRIAPWQFGARALINNLAQRGLLGKPL</sequence>
<evidence type="ECO:0000313" key="4">
    <source>
        <dbReference type="EMBL" id="SIT44183.1"/>
    </source>
</evidence>
<dbReference type="InterPro" id="IPR051121">
    <property type="entry name" value="FAH"/>
</dbReference>
<dbReference type="InterPro" id="IPR036663">
    <property type="entry name" value="Fumarylacetoacetase_C_sf"/>
</dbReference>
<organism evidence="4 5">
    <name type="scientific">Paraburkholderia piptadeniae</name>
    <dbReference type="NCBI Taxonomy" id="1701573"/>
    <lineage>
        <taxon>Bacteria</taxon>
        <taxon>Pseudomonadati</taxon>
        <taxon>Pseudomonadota</taxon>
        <taxon>Betaproteobacteria</taxon>
        <taxon>Burkholderiales</taxon>
        <taxon>Burkholderiaceae</taxon>
        <taxon>Paraburkholderia</taxon>
    </lineage>
</organism>
<dbReference type="PANTHER" id="PTHR42796:SF7">
    <property type="entry name" value="2-DEHYDRO-3-DEOXY-D-ARABINONATE DEHYDRATASE"/>
    <property type="match status" value="1"/>
</dbReference>
<dbReference type="RefSeq" id="WP_087736120.1">
    <property type="nucleotide sequence ID" value="NZ_CYGY02000038.1"/>
</dbReference>
<evidence type="ECO:0000259" key="3">
    <source>
        <dbReference type="Pfam" id="PF01557"/>
    </source>
</evidence>
<dbReference type="GO" id="GO:0046872">
    <property type="term" value="F:metal ion binding"/>
    <property type="evidence" value="ECO:0007669"/>
    <property type="project" value="UniProtKB-KW"/>
</dbReference>
<dbReference type="OrthoDB" id="9779415at2"/>
<comment type="caution">
    <text evidence="4">The sequence shown here is derived from an EMBL/GenBank/DDBJ whole genome shotgun (WGS) entry which is preliminary data.</text>
</comment>
<dbReference type="Gene3D" id="3.90.850.10">
    <property type="entry name" value="Fumarylacetoacetase-like, C-terminal domain"/>
    <property type="match status" value="1"/>
</dbReference>
<dbReference type="InterPro" id="IPR011234">
    <property type="entry name" value="Fumarylacetoacetase-like_C"/>
</dbReference>
<keyword evidence="4" id="KW-0378">Hydrolase</keyword>
<feature type="domain" description="Fumarylacetoacetase-like C-terminal" evidence="3">
    <location>
        <begin position="232"/>
        <end position="374"/>
    </location>
</feature>
<proteinExistence type="inferred from homology"/>